<dbReference type="EMBL" id="FUWW01000003">
    <property type="protein sequence ID" value="SJZ39660.1"/>
    <property type="molecule type" value="Genomic_DNA"/>
</dbReference>
<accession>A0A1T4KB47</accession>
<evidence type="ECO:0000313" key="1">
    <source>
        <dbReference type="EMBL" id="SJZ39660.1"/>
    </source>
</evidence>
<dbReference type="InterPro" id="IPR027417">
    <property type="entry name" value="P-loop_NTPase"/>
</dbReference>
<organism evidence="1 2">
    <name type="scientific">Eubacterium coprostanoligenes</name>
    <dbReference type="NCBI Taxonomy" id="290054"/>
    <lineage>
        <taxon>Bacteria</taxon>
        <taxon>Bacillati</taxon>
        <taxon>Bacillota</taxon>
        <taxon>Clostridia</taxon>
        <taxon>Eubacteriales</taxon>
        <taxon>Eubacteriaceae</taxon>
        <taxon>Eubacterium</taxon>
    </lineage>
</organism>
<protein>
    <submittedName>
        <fullName evidence="1">Cytidylate kinase-like family protein</fullName>
    </submittedName>
</protein>
<dbReference type="Pfam" id="PF13189">
    <property type="entry name" value="Cytidylate_kin2"/>
    <property type="match status" value="1"/>
</dbReference>
<gene>
    <name evidence="1" type="ORF">SAMN02745114_00392</name>
</gene>
<evidence type="ECO:0000313" key="2">
    <source>
        <dbReference type="Proteomes" id="UP000190657"/>
    </source>
</evidence>
<dbReference type="OrthoDB" id="9781180at2"/>
<dbReference type="SUPFAM" id="SSF52540">
    <property type="entry name" value="P-loop containing nucleoside triphosphate hydrolases"/>
    <property type="match status" value="1"/>
</dbReference>
<name>A0A1T4KB47_9FIRM</name>
<reference evidence="1 2" key="1">
    <citation type="submission" date="2017-02" db="EMBL/GenBank/DDBJ databases">
        <authorList>
            <person name="Peterson S.W."/>
        </authorList>
    </citation>
    <scope>NUCLEOTIDE SEQUENCE [LARGE SCALE GENOMIC DNA]</scope>
    <source>
        <strain evidence="1 2">ATCC 51222</strain>
    </source>
</reference>
<dbReference type="RefSeq" id="WP_078767891.1">
    <property type="nucleotide sequence ID" value="NZ_FUWW01000003.1"/>
</dbReference>
<dbReference type="Gene3D" id="3.40.50.300">
    <property type="entry name" value="P-loop containing nucleotide triphosphate hydrolases"/>
    <property type="match status" value="1"/>
</dbReference>
<dbReference type="STRING" id="290054.SAMN02745114_00392"/>
<dbReference type="AlphaFoldDB" id="A0A1T4KB47"/>
<sequence length="200" mass="23117">MKKYAICIGREFCSGGREIGKMLAKRLGIAYYDEIELRDRSRDLGIEDGIFEMFDEQPTRSFLFSVVMDPYSIDSAVNSGRVLEAQRKVIESATDEGPCVIVGRRADKILEGKEDVEVISVFIGADMEDRIERFMQSDEEDKPRNVRRYIEQKDRERSSYYNFLGDGKWGRAANYTMCFSTSKMDKEKICDIICNYVKEL</sequence>
<keyword evidence="2" id="KW-1185">Reference proteome</keyword>
<dbReference type="GO" id="GO:0016301">
    <property type="term" value="F:kinase activity"/>
    <property type="evidence" value="ECO:0007669"/>
    <property type="project" value="UniProtKB-KW"/>
</dbReference>
<dbReference type="Proteomes" id="UP000190657">
    <property type="component" value="Unassembled WGS sequence"/>
</dbReference>
<proteinExistence type="predicted"/>
<keyword evidence="1" id="KW-0418">Kinase</keyword>
<keyword evidence="1" id="KW-0808">Transferase</keyword>